<keyword evidence="15" id="KW-1015">Disulfide bond</keyword>
<evidence type="ECO:0000256" key="21">
    <source>
        <dbReference type="SAM" id="Phobius"/>
    </source>
</evidence>
<evidence type="ECO:0000256" key="11">
    <source>
        <dbReference type="ARBA" id="ARBA00022777"/>
    </source>
</evidence>
<evidence type="ECO:0000256" key="17">
    <source>
        <dbReference type="ARBA" id="ARBA00023180"/>
    </source>
</evidence>
<dbReference type="Proteomes" id="UP000237000">
    <property type="component" value="Unassembled WGS sequence"/>
</dbReference>
<comment type="subcellular location">
    <subcellularLocation>
        <location evidence="1">Cell membrane</location>
        <topology evidence="1">Single-pass type I membrane protein</topology>
    </subcellularLocation>
</comment>
<dbReference type="InParanoid" id="A0A2P5DNJ7"/>
<keyword evidence="12 20" id="KW-0067">ATP-binding</keyword>
<dbReference type="EMBL" id="JXTC01000259">
    <property type="protein sequence ID" value="PON74865.1"/>
    <property type="molecule type" value="Genomic_DNA"/>
</dbReference>
<dbReference type="Pfam" id="PF00954">
    <property type="entry name" value="S_locus_glycop"/>
    <property type="match status" value="1"/>
</dbReference>
<evidence type="ECO:0000256" key="2">
    <source>
        <dbReference type="ARBA" id="ARBA00012513"/>
    </source>
</evidence>
<dbReference type="EC" id="2.7.11.1" evidence="2"/>
<evidence type="ECO:0000313" key="26">
    <source>
        <dbReference type="Proteomes" id="UP000237000"/>
    </source>
</evidence>
<evidence type="ECO:0000256" key="3">
    <source>
        <dbReference type="ARBA" id="ARBA00022475"/>
    </source>
</evidence>
<evidence type="ECO:0000256" key="6">
    <source>
        <dbReference type="ARBA" id="ARBA00022679"/>
    </source>
</evidence>
<evidence type="ECO:0000259" key="24">
    <source>
        <dbReference type="PROSITE" id="PS50948"/>
    </source>
</evidence>
<comment type="catalytic activity">
    <reaction evidence="19">
        <text>L-seryl-[protein] + ATP = O-phospho-L-seryl-[protein] + ADP + H(+)</text>
        <dbReference type="Rhea" id="RHEA:17989"/>
        <dbReference type="Rhea" id="RHEA-COMP:9863"/>
        <dbReference type="Rhea" id="RHEA-COMP:11604"/>
        <dbReference type="ChEBI" id="CHEBI:15378"/>
        <dbReference type="ChEBI" id="CHEBI:29999"/>
        <dbReference type="ChEBI" id="CHEBI:30616"/>
        <dbReference type="ChEBI" id="CHEBI:83421"/>
        <dbReference type="ChEBI" id="CHEBI:456216"/>
        <dbReference type="EC" id="2.7.11.1"/>
    </reaction>
</comment>
<dbReference type="InterPro" id="IPR001480">
    <property type="entry name" value="Bulb-type_lectin_dom"/>
</dbReference>
<dbReference type="CDD" id="cd00028">
    <property type="entry name" value="B_lectin"/>
    <property type="match status" value="1"/>
</dbReference>
<dbReference type="InterPro" id="IPR000719">
    <property type="entry name" value="Prot_kinase_dom"/>
</dbReference>
<accession>A0A2P5DNJ7</accession>
<evidence type="ECO:0000256" key="18">
    <source>
        <dbReference type="ARBA" id="ARBA00047899"/>
    </source>
</evidence>
<sequence length="662" mass="74793">MDTITSRNYCDSQSVMFVLLTFFQVYISIGSDTIFTGHSLSGNQTINSPSRVFEMGFFTPALKLLENGNLTLLNESKTVVWSTNSTSRLSNSTIGVLLDNGNFVIRDSFDSSVVLWQSFDHPTDTWLPGGKVGYNKVNNEKLVLRPWKNPQNPAPGIFSNEVEQNGTRHFLLWNDSKSYWTIGYWNGKIFSLVPEIELDEYVTNITYVSNENESYYTYDATYSDALTRFMIETTGQLRQYVWGKDFGRWNLYWMRPLEQCEVYGFCGSFGKCNQHDMPLCVCLEGFEPKRRKDGELGYHSDGCVRKTPLECSKGGFDEFLVMPNVRLPSNSESLAAQNVVECRLACLSNCSCSAYAYDNQCSIWTGDLFNLKQLSPDERVGKYLHLRLAASDLAGFKTSKRKTSPRIAIATVLIVGLFFLSGIVAVFMRRRCFVGASETLGDSVVLFKYRDLKAATKNFSEKLGEGGFGVVFKGTLPNSTSIAVKKLKSLKQGEQQFRTEVKTIGTIQHVNLVRLRGFCAENSRRFLVYDYVPKGSLESRLFRKSLTILDWKVRYQIAIGTAKGLCYLHEECRDCIIHCDIKPENILLDEEYNPKIADFGLAKLVGRDFSRVLKTMRGTRGYLAPEWISGEAITSKADVFSYGMLLFELISGRRNSGELLDG</sequence>
<evidence type="ECO:0000313" key="25">
    <source>
        <dbReference type="EMBL" id="PON74865.1"/>
    </source>
</evidence>
<evidence type="ECO:0000256" key="16">
    <source>
        <dbReference type="ARBA" id="ARBA00023170"/>
    </source>
</evidence>
<evidence type="ECO:0000256" key="10">
    <source>
        <dbReference type="ARBA" id="ARBA00022741"/>
    </source>
</evidence>
<keyword evidence="17" id="KW-0325">Glycoprotein</keyword>
<evidence type="ECO:0000256" key="5">
    <source>
        <dbReference type="ARBA" id="ARBA00022553"/>
    </source>
</evidence>
<dbReference type="GO" id="GO:0030246">
    <property type="term" value="F:carbohydrate binding"/>
    <property type="evidence" value="ECO:0007669"/>
    <property type="project" value="UniProtKB-KW"/>
</dbReference>
<dbReference type="PROSITE" id="PS00107">
    <property type="entry name" value="PROTEIN_KINASE_ATP"/>
    <property type="match status" value="1"/>
</dbReference>
<dbReference type="SUPFAM" id="SSF56112">
    <property type="entry name" value="Protein kinase-like (PK-like)"/>
    <property type="match status" value="1"/>
</dbReference>
<evidence type="ECO:0000256" key="12">
    <source>
        <dbReference type="ARBA" id="ARBA00022840"/>
    </source>
</evidence>
<evidence type="ECO:0000256" key="14">
    <source>
        <dbReference type="ARBA" id="ARBA00023136"/>
    </source>
</evidence>
<feature type="domain" description="Protein kinase" evidence="22">
    <location>
        <begin position="457"/>
        <end position="662"/>
    </location>
</feature>
<dbReference type="SMART" id="SM00220">
    <property type="entry name" value="S_TKc"/>
    <property type="match status" value="1"/>
</dbReference>
<comment type="catalytic activity">
    <reaction evidence="18">
        <text>L-threonyl-[protein] + ATP = O-phospho-L-threonyl-[protein] + ADP + H(+)</text>
        <dbReference type="Rhea" id="RHEA:46608"/>
        <dbReference type="Rhea" id="RHEA-COMP:11060"/>
        <dbReference type="Rhea" id="RHEA-COMP:11605"/>
        <dbReference type="ChEBI" id="CHEBI:15378"/>
        <dbReference type="ChEBI" id="CHEBI:30013"/>
        <dbReference type="ChEBI" id="CHEBI:30616"/>
        <dbReference type="ChEBI" id="CHEBI:61977"/>
        <dbReference type="ChEBI" id="CHEBI:456216"/>
        <dbReference type="EC" id="2.7.11.1"/>
    </reaction>
</comment>
<keyword evidence="14 21" id="KW-0472">Membrane</keyword>
<dbReference type="InterPro" id="IPR003609">
    <property type="entry name" value="Pan_app"/>
</dbReference>
<keyword evidence="11 25" id="KW-0418">Kinase</keyword>
<evidence type="ECO:0000259" key="22">
    <source>
        <dbReference type="PROSITE" id="PS50011"/>
    </source>
</evidence>
<dbReference type="GO" id="GO:0005524">
    <property type="term" value="F:ATP binding"/>
    <property type="evidence" value="ECO:0007669"/>
    <property type="project" value="UniProtKB-UniRule"/>
</dbReference>
<evidence type="ECO:0000259" key="23">
    <source>
        <dbReference type="PROSITE" id="PS50927"/>
    </source>
</evidence>
<keyword evidence="10 20" id="KW-0547">Nucleotide-binding</keyword>
<dbReference type="PROSITE" id="PS50011">
    <property type="entry name" value="PROTEIN_KINASE_DOM"/>
    <property type="match status" value="1"/>
</dbReference>
<proteinExistence type="predicted"/>
<keyword evidence="13 21" id="KW-1133">Transmembrane helix</keyword>
<dbReference type="Pfam" id="PF00069">
    <property type="entry name" value="Pkinase"/>
    <property type="match status" value="1"/>
</dbReference>
<dbReference type="Gene3D" id="3.30.200.20">
    <property type="entry name" value="Phosphorylase Kinase, domain 1"/>
    <property type="match status" value="1"/>
</dbReference>
<dbReference type="CDD" id="cd01098">
    <property type="entry name" value="PAN_AP_plant"/>
    <property type="match status" value="1"/>
</dbReference>
<dbReference type="SMART" id="SM00473">
    <property type="entry name" value="PAN_AP"/>
    <property type="match status" value="1"/>
</dbReference>
<keyword evidence="16" id="KW-0675">Receptor</keyword>
<evidence type="ECO:0000256" key="7">
    <source>
        <dbReference type="ARBA" id="ARBA00022692"/>
    </source>
</evidence>
<evidence type="ECO:0000256" key="4">
    <source>
        <dbReference type="ARBA" id="ARBA00022527"/>
    </source>
</evidence>
<feature type="domain" description="Bulb-type lectin" evidence="23">
    <location>
        <begin position="1"/>
        <end position="118"/>
    </location>
</feature>
<name>A0A2P5DNJ7_TREOI</name>
<evidence type="ECO:0000256" key="20">
    <source>
        <dbReference type="PROSITE-ProRule" id="PRU10141"/>
    </source>
</evidence>
<keyword evidence="3" id="KW-1003">Cell membrane</keyword>
<protein>
    <recommendedName>
        <fullName evidence="2">non-specific serine/threonine protein kinase</fullName>
        <ecNumber evidence="2">2.7.11.1</ecNumber>
    </recommendedName>
</protein>
<keyword evidence="5" id="KW-0597">Phosphoprotein</keyword>
<dbReference type="AlphaFoldDB" id="A0A2P5DNJ7"/>
<dbReference type="PANTHER" id="PTHR47974">
    <property type="entry name" value="OS07G0415500 PROTEIN"/>
    <property type="match status" value="1"/>
</dbReference>
<dbReference type="PROSITE" id="PS00108">
    <property type="entry name" value="PROTEIN_KINASE_ST"/>
    <property type="match status" value="1"/>
</dbReference>
<evidence type="ECO:0000256" key="15">
    <source>
        <dbReference type="ARBA" id="ARBA00023157"/>
    </source>
</evidence>
<keyword evidence="26" id="KW-1185">Reference proteome</keyword>
<gene>
    <name evidence="25" type="ORF">TorRG33x02_246390</name>
</gene>
<dbReference type="InterPro" id="IPR008271">
    <property type="entry name" value="Ser/Thr_kinase_AS"/>
</dbReference>
<dbReference type="PROSITE" id="PS50927">
    <property type="entry name" value="BULB_LECTIN"/>
    <property type="match status" value="1"/>
</dbReference>
<dbReference type="GO" id="GO:0004674">
    <property type="term" value="F:protein serine/threonine kinase activity"/>
    <property type="evidence" value="ECO:0007669"/>
    <property type="project" value="UniProtKB-KW"/>
</dbReference>
<keyword evidence="6" id="KW-0808">Transferase</keyword>
<dbReference type="PROSITE" id="PS50948">
    <property type="entry name" value="PAN"/>
    <property type="match status" value="1"/>
</dbReference>
<evidence type="ECO:0000256" key="13">
    <source>
        <dbReference type="ARBA" id="ARBA00022989"/>
    </source>
</evidence>
<evidence type="ECO:0000256" key="1">
    <source>
        <dbReference type="ARBA" id="ARBA00004251"/>
    </source>
</evidence>
<keyword evidence="7 21" id="KW-0812">Transmembrane</keyword>
<evidence type="ECO:0000256" key="19">
    <source>
        <dbReference type="ARBA" id="ARBA00048679"/>
    </source>
</evidence>
<dbReference type="SMART" id="SM00108">
    <property type="entry name" value="B_lectin"/>
    <property type="match status" value="1"/>
</dbReference>
<dbReference type="InterPro" id="IPR011009">
    <property type="entry name" value="Kinase-like_dom_sf"/>
</dbReference>
<dbReference type="InterPro" id="IPR000858">
    <property type="entry name" value="S_locus_glycoprot_dom"/>
</dbReference>
<dbReference type="Pfam" id="PF01453">
    <property type="entry name" value="B_lectin"/>
    <property type="match status" value="1"/>
</dbReference>
<dbReference type="OrthoDB" id="643280at2759"/>
<dbReference type="InterPro" id="IPR017441">
    <property type="entry name" value="Protein_kinase_ATP_BS"/>
</dbReference>
<dbReference type="Pfam" id="PF08276">
    <property type="entry name" value="PAN_2"/>
    <property type="match status" value="1"/>
</dbReference>
<feature type="binding site" evidence="20">
    <location>
        <position position="486"/>
    </location>
    <ligand>
        <name>ATP</name>
        <dbReference type="ChEBI" id="CHEBI:30616"/>
    </ligand>
</feature>
<dbReference type="Gene3D" id="1.10.510.10">
    <property type="entry name" value="Transferase(Phosphotransferase) domain 1"/>
    <property type="match status" value="1"/>
</dbReference>
<dbReference type="PANTHER" id="PTHR47974:SF19">
    <property type="entry name" value="RECEPTOR-LIKE SERINE_THREONINE-PROTEIN KINASE"/>
    <property type="match status" value="1"/>
</dbReference>
<evidence type="ECO:0000256" key="8">
    <source>
        <dbReference type="ARBA" id="ARBA00022729"/>
    </source>
</evidence>
<dbReference type="FunFam" id="1.10.510.10:FF:001424">
    <property type="entry name" value="Protein kinase superfamily protein"/>
    <property type="match status" value="1"/>
</dbReference>
<dbReference type="GO" id="GO:0048544">
    <property type="term" value="P:recognition of pollen"/>
    <property type="evidence" value="ECO:0007669"/>
    <property type="project" value="InterPro"/>
</dbReference>
<dbReference type="InterPro" id="IPR036426">
    <property type="entry name" value="Bulb-type_lectin_dom_sf"/>
</dbReference>
<dbReference type="STRING" id="63057.A0A2P5DNJ7"/>
<keyword evidence="9" id="KW-0430">Lectin</keyword>
<feature type="domain" description="Apple" evidence="24">
    <location>
        <begin position="311"/>
        <end position="387"/>
    </location>
</feature>
<reference evidence="26" key="1">
    <citation type="submission" date="2016-06" db="EMBL/GenBank/DDBJ databases">
        <title>Parallel loss of symbiosis genes in relatives of nitrogen-fixing non-legume Parasponia.</title>
        <authorList>
            <person name="Van Velzen R."/>
            <person name="Holmer R."/>
            <person name="Bu F."/>
            <person name="Rutten L."/>
            <person name="Van Zeijl A."/>
            <person name="Liu W."/>
            <person name="Santuari L."/>
            <person name="Cao Q."/>
            <person name="Sharma T."/>
            <person name="Shen D."/>
            <person name="Roswanjaya Y."/>
            <person name="Wardhani T."/>
            <person name="Kalhor M.S."/>
            <person name="Jansen J."/>
            <person name="Van den Hoogen J."/>
            <person name="Gungor B."/>
            <person name="Hartog M."/>
            <person name="Hontelez J."/>
            <person name="Verver J."/>
            <person name="Yang W.-C."/>
            <person name="Schijlen E."/>
            <person name="Repin R."/>
            <person name="Schilthuizen M."/>
            <person name="Schranz E."/>
            <person name="Heidstra R."/>
            <person name="Miyata K."/>
            <person name="Fedorova E."/>
            <person name="Kohlen W."/>
            <person name="Bisseling T."/>
            <person name="Smit S."/>
            <person name="Geurts R."/>
        </authorList>
    </citation>
    <scope>NUCLEOTIDE SEQUENCE [LARGE SCALE GENOMIC DNA]</scope>
    <source>
        <strain evidence="26">cv. RG33-2</strain>
    </source>
</reference>
<keyword evidence="4 25" id="KW-0723">Serine/threonine-protein kinase</keyword>
<dbReference type="GO" id="GO:0005886">
    <property type="term" value="C:plasma membrane"/>
    <property type="evidence" value="ECO:0007669"/>
    <property type="project" value="UniProtKB-SubCell"/>
</dbReference>
<keyword evidence="8" id="KW-0732">Signal</keyword>
<dbReference type="FunFam" id="3.30.200.20:FF:000370">
    <property type="entry name" value="Receptor-like protein kinase 4"/>
    <property type="match status" value="1"/>
</dbReference>
<dbReference type="Gene3D" id="2.90.10.10">
    <property type="entry name" value="Bulb-type lectin domain"/>
    <property type="match status" value="1"/>
</dbReference>
<comment type="caution">
    <text evidence="25">The sequence shown here is derived from an EMBL/GenBank/DDBJ whole genome shotgun (WGS) entry which is preliminary data.</text>
</comment>
<dbReference type="SUPFAM" id="SSF51110">
    <property type="entry name" value="alpha-D-mannose-specific plant lectins"/>
    <property type="match status" value="1"/>
</dbReference>
<evidence type="ECO:0000256" key="9">
    <source>
        <dbReference type="ARBA" id="ARBA00022734"/>
    </source>
</evidence>
<feature type="transmembrane region" description="Helical" evidence="21">
    <location>
        <begin position="407"/>
        <end position="428"/>
    </location>
</feature>
<organism evidence="25 26">
    <name type="scientific">Trema orientale</name>
    <name type="common">Charcoal tree</name>
    <name type="synonym">Celtis orientalis</name>
    <dbReference type="NCBI Taxonomy" id="63057"/>
    <lineage>
        <taxon>Eukaryota</taxon>
        <taxon>Viridiplantae</taxon>
        <taxon>Streptophyta</taxon>
        <taxon>Embryophyta</taxon>
        <taxon>Tracheophyta</taxon>
        <taxon>Spermatophyta</taxon>
        <taxon>Magnoliopsida</taxon>
        <taxon>eudicotyledons</taxon>
        <taxon>Gunneridae</taxon>
        <taxon>Pentapetalae</taxon>
        <taxon>rosids</taxon>
        <taxon>fabids</taxon>
        <taxon>Rosales</taxon>
        <taxon>Cannabaceae</taxon>
        <taxon>Trema</taxon>
    </lineage>
</organism>